<keyword evidence="9" id="KW-1185">Reference proteome</keyword>
<evidence type="ECO:0000256" key="2">
    <source>
        <dbReference type="ARBA" id="ARBA00022692"/>
    </source>
</evidence>
<dbReference type="GO" id="GO:0046677">
    <property type="term" value="P:response to antibiotic"/>
    <property type="evidence" value="ECO:0007669"/>
    <property type="project" value="UniProtKB-KW"/>
</dbReference>
<dbReference type="AlphaFoldDB" id="A0AAJ3NU49"/>
<comment type="caution">
    <text evidence="8">The sequence shown here is derived from an EMBL/GenBank/DDBJ whole genome shotgun (WGS) entry which is preliminary data.</text>
</comment>
<evidence type="ECO:0000259" key="7">
    <source>
        <dbReference type="PROSITE" id="PS51012"/>
    </source>
</evidence>
<feature type="transmembrane region" description="Helical" evidence="6">
    <location>
        <begin position="221"/>
        <end position="240"/>
    </location>
</feature>
<organism evidence="8 9">
    <name type="scientific">Mycobacterium saskatchewanense</name>
    <dbReference type="NCBI Taxonomy" id="220927"/>
    <lineage>
        <taxon>Bacteria</taxon>
        <taxon>Bacillati</taxon>
        <taxon>Actinomycetota</taxon>
        <taxon>Actinomycetes</taxon>
        <taxon>Mycobacteriales</taxon>
        <taxon>Mycobacteriaceae</taxon>
        <taxon>Mycobacterium</taxon>
        <taxon>Mycobacterium simiae complex</taxon>
    </lineage>
</organism>
<dbReference type="InterPro" id="IPR000412">
    <property type="entry name" value="ABC_2_transport"/>
</dbReference>
<accession>A0AAJ3NU49</accession>
<dbReference type="GO" id="GO:0140359">
    <property type="term" value="F:ABC-type transporter activity"/>
    <property type="evidence" value="ECO:0007669"/>
    <property type="project" value="InterPro"/>
</dbReference>
<dbReference type="InterPro" id="IPR013525">
    <property type="entry name" value="ABC2_TM"/>
</dbReference>
<gene>
    <name evidence="8" type="ORF">AWC23_02890</name>
</gene>
<name>A0AAJ3NU49_9MYCO</name>
<dbReference type="Pfam" id="PF12698">
    <property type="entry name" value="ABC2_membrane_3"/>
    <property type="match status" value="1"/>
</dbReference>
<keyword evidence="5" id="KW-0046">Antibiotic resistance</keyword>
<sequence length="247" mass="25845">MTALAALTERSLLYTLRDGAIVFEVLVPVASLVGLTVATHGLIDTGRMTYPQYLLPAVVVQSMVMAAALTADRAGRDRIYGLGVRLRTLPIAAIVPVSARITATLVRAGIALAAAMTAGVVFGFRMTGGLGYGLAFVALALLLCLAVALGADALGSSKGSLEGTSQVLLVPQLVLILLSTGVAPEKTFPEWLRPFVRNQPVSQTAETLRGLSTGQVSFDHLAAGLGWCVGMLLVFGGITLRMQRRGR</sequence>
<evidence type="ECO:0000313" key="8">
    <source>
        <dbReference type="EMBL" id="ORW75144.1"/>
    </source>
</evidence>
<evidence type="ECO:0000256" key="5">
    <source>
        <dbReference type="ARBA" id="ARBA00023251"/>
    </source>
</evidence>
<feature type="transmembrane region" description="Helical" evidence="6">
    <location>
        <begin position="130"/>
        <end position="155"/>
    </location>
</feature>
<dbReference type="GO" id="GO:0043190">
    <property type="term" value="C:ATP-binding cassette (ABC) transporter complex"/>
    <property type="evidence" value="ECO:0007669"/>
    <property type="project" value="InterPro"/>
</dbReference>
<protein>
    <submittedName>
        <fullName evidence="8">ABC transporter</fullName>
    </submittedName>
</protein>
<proteinExistence type="predicted"/>
<evidence type="ECO:0000256" key="3">
    <source>
        <dbReference type="ARBA" id="ARBA00022989"/>
    </source>
</evidence>
<dbReference type="PANTHER" id="PTHR43027:SF1">
    <property type="entry name" value="DOXORUBICIN RESISTANCE ABC TRANSPORTER PERMEASE PROTEIN DRRC-RELATED"/>
    <property type="match status" value="1"/>
</dbReference>
<evidence type="ECO:0000256" key="6">
    <source>
        <dbReference type="SAM" id="Phobius"/>
    </source>
</evidence>
<comment type="subcellular location">
    <subcellularLocation>
        <location evidence="1">Membrane</location>
        <topology evidence="1">Multi-pass membrane protein</topology>
    </subcellularLocation>
</comment>
<dbReference type="PROSITE" id="PS51012">
    <property type="entry name" value="ABC_TM2"/>
    <property type="match status" value="1"/>
</dbReference>
<dbReference type="PIRSF" id="PIRSF006648">
    <property type="entry name" value="DrrB"/>
    <property type="match status" value="1"/>
</dbReference>
<dbReference type="InterPro" id="IPR052902">
    <property type="entry name" value="ABC-2_transporter"/>
</dbReference>
<feature type="transmembrane region" description="Helical" evidence="6">
    <location>
        <begin position="105"/>
        <end position="124"/>
    </location>
</feature>
<keyword evidence="2 6" id="KW-0812">Transmembrane</keyword>
<feature type="transmembrane region" description="Helical" evidence="6">
    <location>
        <begin position="21"/>
        <end position="41"/>
    </location>
</feature>
<evidence type="ECO:0000256" key="4">
    <source>
        <dbReference type="ARBA" id="ARBA00023136"/>
    </source>
</evidence>
<dbReference type="RefSeq" id="WP_085253688.1">
    <property type="nucleotide sequence ID" value="NZ_AP022573.1"/>
</dbReference>
<keyword evidence="4 6" id="KW-0472">Membrane</keyword>
<evidence type="ECO:0000313" key="9">
    <source>
        <dbReference type="Proteomes" id="UP000193387"/>
    </source>
</evidence>
<reference evidence="8 9" key="1">
    <citation type="submission" date="2016-01" db="EMBL/GenBank/DDBJ databases">
        <title>The new phylogeny of the genus Mycobacterium.</title>
        <authorList>
            <person name="Tarcisio F."/>
            <person name="Conor M."/>
            <person name="Antonella G."/>
            <person name="Elisabetta G."/>
            <person name="Giulia F.S."/>
            <person name="Sara T."/>
            <person name="Anna F."/>
            <person name="Clotilde B."/>
            <person name="Roberto B."/>
            <person name="Veronica D.S."/>
            <person name="Fabio R."/>
            <person name="Monica P."/>
            <person name="Olivier J."/>
            <person name="Enrico T."/>
            <person name="Nicola S."/>
        </authorList>
    </citation>
    <scope>NUCLEOTIDE SEQUENCE [LARGE SCALE GENOMIC DNA]</scope>
    <source>
        <strain evidence="8 9">DSM 44616</strain>
    </source>
</reference>
<evidence type="ECO:0000256" key="1">
    <source>
        <dbReference type="ARBA" id="ARBA00004141"/>
    </source>
</evidence>
<keyword evidence="3 6" id="KW-1133">Transmembrane helix</keyword>
<dbReference type="EMBL" id="LQPR01000003">
    <property type="protein sequence ID" value="ORW75144.1"/>
    <property type="molecule type" value="Genomic_DNA"/>
</dbReference>
<feature type="domain" description="ABC transmembrane type-2" evidence="7">
    <location>
        <begin position="19"/>
        <end position="246"/>
    </location>
</feature>
<dbReference type="Proteomes" id="UP000193387">
    <property type="component" value="Unassembled WGS sequence"/>
</dbReference>
<dbReference type="PANTHER" id="PTHR43027">
    <property type="entry name" value="DOXORUBICIN RESISTANCE ABC TRANSPORTER PERMEASE PROTEIN DRRC-RELATED"/>
    <property type="match status" value="1"/>
</dbReference>
<dbReference type="InterPro" id="IPR047817">
    <property type="entry name" value="ABC2_TM_bact-type"/>
</dbReference>